<dbReference type="Gene3D" id="1.25.10.10">
    <property type="entry name" value="Leucine-rich Repeat Variant"/>
    <property type="match status" value="3"/>
</dbReference>
<evidence type="ECO:0008006" key="8">
    <source>
        <dbReference type="Google" id="ProtNLM"/>
    </source>
</evidence>
<keyword evidence="7" id="KW-1185">Reference proteome</keyword>
<feature type="region of interest" description="Disordered" evidence="5">
    <location>
        <begin position="565"/>
        <end position="588"/>
    </location>
</feature>
<dbReference type="InterPro" id="IPR011989">
    <property type="entry name" value="ARM-like"/>
</dbReference>
<dbReference type="GO" id="GO:0005634">
    <property type="term" value="C:nucleus"/>
    <property type="evidence" value="ECO:0007669"/>
    <property type="project" value="UniProtKB-SubCell"/>
</dbReference>
<sequence>MQRTPAAWGLIVPLLAHEDANVQFFGAHTAHAKIARGELASLPETEQIALRDALVGLAGVQGRSRVVRRKLYGALTALALRLVPPPGPGRQSAWEGWVEGTVASLAGAGAPSEHIHEFLAGAAEDVGAANLLPQHRIQLDESLRSAAPLVLQSVSAVLSNPSSNDASLPAALTCLIAWLPNKLLPDMEVARLVPPLISLLGSSNSTGDDNDTGTEAARQALSELLARPPAGWSPAVLLEPLLLWAVTTFPEYAPPPPGSSQLSTTFPNSGYPTPPSSQQSSFAGPSSATSSPYADLLSPNYALPPALLHPCAEAKTKNAHKAPRRTRRGGRGVGRGARRRLHHRFPFARFARDSTGGPGPDPPQARAGADGGGSRRGESAPRFCVWGYEVQNESGDGGEGEEDDEDEEAEGGAPLGFWYLLQEALWEIPVSIFLAAFWIIHGGAVDFYSPFLSLALLPDWDCNGMRIYRCTMGLGRRARFDTSQTPTSSPPPPGISSPMISPGGGMDPDDPDRFRRGSPWTPASPTCLLPLHLIRLPRVVLRHGASARRVFLLVPGLAVAVWGQRTGPRGRSEKRPSEAEKARTAHARAARCVEGEGGGRDRLERFGVYRRDVGDTVVNAYYILRDDLLVYLVGEAAAGLESGARWETIESPLFLLRAVHEALDLDSTSTSTTPSTEQSVGMMALGRLFGAEVWGAVAECCEGWGQRGGAGGSEAEADGVGAYTYSAYFTTRGPDAVLAPLQYVLGALQDQDAGICLQAALALRSLCDANRRALAARISAFAEVHAGLGGVPDSEKGKVLQSIASVIQALPPAEGIAPVEAMVGPILQRLGAALGAVGAHPDAARLAAILQIEILAGVARGLTRTADPMSFDEDEEGGAEAEAVRAAREDPRTGALRSALFDAIAQVAELWSADAEVGQALSELFKAITALPADVTLLSLPAAPPLLGVVCRAAGRRLTGVWLALATILIAQLNPPPLLLTPLKSGPSEEAEECVRQAVGGLVGAALGVLGSPNGMVENPDIVQEFFACMDRVAQDFTAAFCALPDGAFDALMQCAISALSLQERYSLVAACTFLGTLIHRTALYAPISELLQHLQSHMIRTHGRSIMRAVLWGFAGAAPRSVTANLLELLGALRRWGDRARGGRGSGARGWVAGVVFADDFFPSKAGQGEKERFVKTVVSSRSVKKTKEAANQFTIVAWGLEGSTFGYSSVSS</sequence>
<dbReference type="OrthoDB" id="2016913at2759"/>
<dbReference type="InterPro" id="IPR051345">
    <property type="entry name" value="Importin_beta-like_NTR"/>
</dbReference>
<evidence type="ECO:0000256" key="1">
    <source>
        <dbReference type="ARBA" id="ARBA00004123"/>
    </source>
</evidence>
<name>A0A8H6XPI0_9AGAR</name>
<reference evidence="6" key="1">
    <citation type="submission" date="2020-05" db="EMBL/GenBank/DDBJ databases">
        <title>Mycena genomes resolve the evolution of fungal bioluminescence.</title>
        <authorList>
            <person name="Tsai I.J."/>
        </authorList>
    </citation>
    <scope>NUCLEOTIDE SEQUENCE</scope>
    <source>
        <strain evidence="6">CCC161011</strain>
    </source>
</reference>
<evidence type="ECO:0000313" key="7">
    <source>
        <dbReference type="Proteomes" id="UP000620124"/>
    </source>
</evidence>
<dbReference type="PANTHER" id="PTHR12363">
    <property type="entry name" value="TRANSPORTIN 3 AND IMPORTIN 13"/>
    <property type="match status" value="1"/>
</dbReference>
<dbReference type="InterPro" id="IPR040520">
    <property type="entry name" value="Importin_rep_3"/>
</dbReference>
<feature type="compositionally biased region" description="Low complexity" evidence="5">
    <location>
        <begin position="276"/>
        <end position="291"/>
    </location>
</feature>
<evidence type="ECO:0000313" key="6">
    <source>
        <dbReference type="EMBL" id="KAF7344000.1"/>
    </source>
</evidence>
<dbReference type="AlphaFoldDB" id="A0A8H6XPI0"/>
<feature type="region of interest" description="Disordered" evidence="5">
    <location>
        <begin position="391"/>
        <end position="410"/>
    </location>
</feature>
<feature type="region of interest" description="Disordered" evidence="5">
    <location>
        <begin position="480"/>
        <end position="517"/>
    </location>
</feature>
<dbReference type="GO" id="GO:0006606">
    <property type="term" value="P:protein import into nucleus"/>
    <property type="evidence" value="ECO:0007669"/>
    <property type="project" value="TreeGrafter"/>
</dbReference>
<organism evidence="6 7">
    <name type="scientific">Mycena venus</name>
    <dbReference type="NCBI Taxonomy" id="2733690"/>
    <lineage>
        <taxon>Eukaryota</taxon>
        <taxon>Fungi</taxon>
        <taxon>Dikarya</taxon>
        <taxon>Basidiomycota</taxon>
        <taxon>Agaricomycotina</taxon>
        <taxon>Agaricomycetes</taxon>
        <taxon>Agaricomycetidae</taxon>
        <taxon>Agaricales</taxon>
        <taxon>Marasmiineae</taxon>
        <taxon>Mycenaceae</taxon>
        <taxon>Mycena</taxon>
    </lineage>
</organism>
<dbReference type="EMBL" id="JACAZI010000015">
    <property type="protein sequence ID" value="KAF7344000.1"/>
    <property type="molecule type" value="Genomic_DNA"/>
</dbReference>
<evidence type="ECO:0000256" key="5">
    <source>
        <dbReference type="SAM" id="MobiDB-lite"/>
    </source>
</evidence>
<protein>
    <recommendedName>
        <fullName evidence="8">ARM repeat-containing protein</fullName>
    </recommendedName>
</protein>
<feature type="compositionally biased region" description="Acidic residues" evidence="5">
    <location>
        <begin position="396"/>
        <end position="410"/>
    </location>
</feature>
<dbReference type="Pfam" id="PF18806">
    <property type="entry name" value="Importin_rep_3"/>
    <property type="match status" value="1"/>
</dbReference>
<keyword evidence="3" id="KW-0813">Transport</keyword>
<feature type="compositionally biased region" description="Basic and acidic residues" evidence="5">
    <location>
        <begin position="570"/>
        <end position="583"/>
    </location>
</feature>
<feature type="compositionally biased region" description="Polar residues" evidence="5">
    <location>
        <begin position="259"/>
        <end position="271"/>
    </location>
</feature>
<accession>A0A8H6XPI0</accession>
<feature type="compositionally biased region" description="Basic residues" evidence="5">
    <location>
        <begin position="317"/>
        <end position="346"/>
    </location>
</feature>
<feature type="region of interest" description="Disordered" evidence="5">
    <location>
        <begin position="314"/>
        <end position="378"/>
    </location>
</feature>
<dbReference type="PANTHER" id="PTHR12363:SF33">
    <property type="entry name" value="IMPORTIN-13"/>
    <property type="match status" value="1"/>
</dbReference>
<keyword evidence="4" id="KW-0539">Nucleus</keyword>
<dbReference type="InterPro" id="IPR016024">
    <property type="entry name" value="ARM-type_fold"/>
</dbReference>
<feature type="region of interest" description="Disordered" evidence="5">
    <location>
        <begin position="254"/>
        <end position="291"/>
    </location>
</feature>
<gene>
    <name evidence="6" type="ORF">MVEN_01689300</name>
</gene>
<comment type="similarity">
    <text evidence="2">Belongs to the importin beta family.</text>
</comment>
<comment type="subcellular location">
    <subcellularLocation>
        <location evidence="1">Nucleus</location>
    </subcellularLocation>
</comment>
<comment type="caution">
    <text evidence="6">The sequence shown here is derived from an EMBL/GenBank/DDBJ whole genome shotgun (WGS) entry which is preliminary data.</text>
</comment>
<evidence type="ECO:0000256" key="3">
    <source>
        <dbReference type="ARBA" id="ARBA00022448"/>
    </source>
</evidence>
<dbReference type="GO" id="GO:0005737">
    <property type="term" value="C:cytoplasm"/>
    <property type="evidence" value="ECO:0007669"/>
    <property type="project" value="TreeGrafter"/>
</dbReference>
<evidence type="ECO:0000256" key="2">
    <source>
        <dbReference type="ARBA" id="ARBA00007991"/>
    </source>
</evidence>
<dbReference type="Proteomes" id="UP000620124">
    <property type="component" value="Unassembled WGS sequence"/>
</dbReference>
<proteinExistence type="inferred from homology"/>
<dbReference type="SUPFAM" id="SSF48371">
    <property type="entry name" value="ARM repeat"/>
    <property type="match status" value="2"/>
</dbReference>
<evidence type="ECO:0000256" key="4">
    <source>
        <dbReference type="ARBA" id="ARBA00023242"/>
    </source>
</evidence>